<evidence type="ECO:0000313" key="4">
    <source>
        <dbReference type="Proteomes" id="UP000327294"/>
    </source>
</evidence>
<dbReference type="AlphaFoldDB" id="A0A5P8K6D3"/>
<dbReference type="InterPro" id="IPR002347">
    <property type="entry name" value="SDR_fam"/>
</dbReference>
<reference evidence="3 4" key="1">
    <citation type="submission" date="2019-10" db="EMBL/GenBank/DDBJ databases">
        <title>Streptomyces sp. strain GY16 isolated from leaves of Broussonetia papyrifera.</title>
        <authorList>
            <person name="Mo P."/>
        </authorList>
    </citation>
    <scope>NUCLEOTIDE SEQUENCE [LARGE SCALE GENOMIC DNA]</scope>
    <source>
        <strain evidence="3 4">GY16</strain>
    </source>
</reference>
<dbReference type="InterPro" id="IPR036291">
    <property type="entry name" value="NAD(P)-bd_dom_sf"/>
</dbReference>
<feature type="region of interest" description="Disordered" evidence="2">
    <location>
        <begin position="1"/>
        <end position="37"/>
    </location>
</feature>
<evidence type="ECO:0000313" key="3">
    <source>
        <dbReference type="EMBL" id="QFQ98338.1"/>
    </source>
</evidence>
<dbReference type="KEGG" id="sphv:F9278_21505"/>
<feature type="compositionally biased region" description="Basic and acidic residues" evidence="2">
    <location>
        <begin position="1"/>
        <end position="17"/>
    </location>
</feature>
<dbReference type="Gene3D" id="3.40.50.720">
    <property type="entry name" value="NAD(P)-binding Rossmann-like Domain"/>
    <property type="match status" value="1"/>
</dbReference>
<comment type="similarity">
    <text evidence="1">Belongs to the short-chain dehydrogenases/reductases (SDR) family.</text>
</comment>
<accession>A0A5P8K6D3</accession>
<keyword evidence="4" id="KW-1185">Reference proteome</keyword>
<evidence type="ECO:0000256" key="1">
    <source>
        <dbReference type="ARBA" id="ARBA00006484"/>
    </source>
</evidence>
<dbReference type="EMBL" id="CP045096">
    <property type="protein sequence ID" value="QFQ98338.1"/>
    <property type="molecule type" value="Genomic_DNA"/>
</dbReference>
<dbReference type="PRINTS" id="PR00081">
    <property type="entry name" value="GDHRDH"/>
</dbReference>
<dbReference type="PANTHER" id="PTHR42879:SF6">
    <property type="entry name" value="NADPH-DEPENDENT REDUCTASE BACG"/>
    <property type="match status" value="1"/>
</dbReference>
<proteinExistence type="inferred from homology"/>
<organism evidence="3 4">
    <name type="scientific">Streptomyces phaeolivaceus</name>
    <dbReference type="NCBI Taxonomy" id="2653200"/>
    <lineage>
        <taxon>Bacteria</taxon>
        <taxon>Bacillati</taxon>
        <taxon>Actinomycetota</taxon>
        <taxon>Actinomycetes</taxon>
        <taxon>Kitasatosporales</taxon>
        <taxon>Streptomycetaceae</taxon>
        <taxon>Streptomyces</taxon>
    </lineage>
</organism>
<dbReference type="PANTHER" id="PTHR42879">
    <property type="entry name" value="3-OXOACYL-(ACYL-CARRIER-PROTEIN) REDUCTASE"/>
    <property type="match status" value="1"/>
</dbReference>
<evidence type="ECO:0000256" key="2">
    <source>
        <dbReference type="SAM" id="MobiDB-lite"/>
    </source>
</evidence>
<gene>
    <name evidence="3" type="ORF">F9278_21505</name>
</gene>
<dbReference type="Proteomes" id="UP000327294">
    <property type="component" value="Chromosome"/>
</dbReference>
<sequence>MREPGGARCRESARERGALPQHLHSAPVPPGPQVDDRQRSAVPRVAIVLGAGSGIGRATALRLLSGAYTTVLSARGRDALEKVAKESGDEQNAYVVPGDITSPEFRAELVEKVARRFGRVDVLVNNGPGPAPGPFDGVRVNDDVCAAMHQKLVPYLDLIRSVAPMMTRNEFGRIINVVGNIGREPLPGMFLSGLVNAAMSNASKYLAGQYAGHNVTVNCVHPGTIRTPRYDQAVHHLSRDGGVPRPEVEDRLVRAIPMNRPGQADEVAALIGFLASDEASYITGQQISADGGQLKSV</sequence>
<dbReference type="InterPro" id="IPR050259">
    <property type="entry name" value="SDR"/>
</dbReference>
<dbReference type="Pfam" id="PF13561">
    <property type="entry name" value="adh_short_C2"/>
    <property type="match status" value="1"/>
</dbReference>
<dbReference type="SUPFAM" id="SSF51735">
    <property type="entry name" value="NAD(P)-binding Rossmann-fold domains"/>
    <property type="match status" value="1"/>
</dbReference>
<protein>
    <submittedName>
        <fullName evidence="3">SDR family oxidoreductase</fullName>
    </submittedName>
</protein>
<name>A0A5P8K6D3_9ACTN</name>